<feature type="region of interest" description="Disordered" evidence="1">
    <location>
        <begin position="21"/>
        <end position="58"/>
    </location>
</feature>
<feature type="chain" id="PRO_5038885243" description="Secreted protein" evidence="2">
    <location>
        <begin position="22"/>
        <end position="181"/>
    </location>
</feature>
<dbReference type="PROSITE" id="PS51257">
    <property type="entry name" value="PROKAR_LIPOPROTEIN"/>
    <property type="match status" value="1"/>
</dbReference>
<feature type="region of interest" description="Disordered" evidence="1">
    <location>
        <begin position="72"/>
        <end position="96"/>
    </location>
</feature>
<comment type="caution">
    <text evidence="3">The sequence shown here is derived from an EMBL/GenBank/DDBJ whole genome shotgun (WGS) entry which is preliminary data.</text>
</comment>
<sequence length="181" mass="19014">MGPRWRIAVLAGLFALVTACGGGGGQPDGVASLSEGNTPSSSDKADPDEPDDPDEAADQMRAYAKCMREHGVDMPDPEVSQDGGISMSIEGGDRAKVDKADQECKHLMPNGGEPEKPSPEDLDRMRAEAQCLRDHGIDVKDPTMDNPGIQIEGAGPDDEKFRKAMEECSDGKGTVSSGGGK</sequence>
<accession>A0A7W7QF77</accession>
<evidence type="ECO:0008006" key="5">
    <source>
        <dbReference type="Google" id="ProtNLM"/>
    </source>
</evidence>
<feature type="compositionally biased region" description="Acidic residues" evidence="1">
    <location>
        <begin position="46"/>
        <end position="57"/>
    </location>
</feature>
<feature type="signal peptide" evidence="2">
    <location>
        <begin position="1"/>
        <end position="21"/>
    </location>
</feature>
<evidence type="ECO:0000313" key="3">
    <source>
        <dbReference type="EMBL" id="MBB4912545.1"/>
    </source>
</evidence>
<keyword evidence="2" id="KW-0732">Signal</keyword>
<dbReference type="Proteomes" id="UP000520767">
    <property type="component" value="Unassembled WGS sequence"/>
</dbReference>
<evidence type="ECO:0000256" key="1">
    <source>
        <dbReference type="SAM" id="MobiDB-lite"/>
    </source>
</evidence>
<dbReference type="RefSeq" id="WP_184816528.1">
    <property type="nucleotide sequence ID" value="NZ_JACHJQ010000014.1"/>
</dbReference>
<reference evidence="3 4" key="1">
    <citation type="submission" date="2020-08" db="EMBL/GenBank/DDBJ databases">
        <title>Genomic Encyclopedia of Type Strains, Phase III (KMG-III): the genomes of soil and plant-associated and newly described type strains.</title>
        <authorList>
            <person name="Whitman W."/>
        </authorList>
    </citation>
    <scope>NUCLEOTIDE SEQUENCE [LARGE SCALE GENOMIC DNA]</scope>
    <source>
        <strain evidence="3 4">CECT 8960</strain>
    </source>
</reference>
<dbReference type="EMBL" id="JACHJQ010000014">
    <property type="protein sequence ID" value="MBB4912545.1"/>
    <property type="molecule type" value="Genomic_DNA"/>
</dbReference>
<evidence type="ECO:0000256" key="2">
    <source>
        <dbReference type="SAM" id="SignalP"/>
    </source>
</evidence>
<evidence type="ECO:0000313" key="4">
    <source>
        <dbReference type="Proteomes" id="UP000520767"/>
    </source>
</evidence>
<feature type="region of interest" description="Disordered" evidence="1">
    <location>
        <begin position="136"/>
        <end position="159"/>
    </location>
</feature>
<name>A0A7W7QF77_9PSEU</name>
<keyword evidence="4" id="KW-1185">Reference proteome</keyword>
<proteinExistence type="predicted"/>
<dbReference type="AlphaFoldDB" id="A0A7W7QF77"/>
<gene>
    <name evidence="3" type="ORF">FHR82_008817</name>
</gene>
<organism evidence="3 4">
    <name type="scientific">Actinophytocola algeriensis</name>
    <dbReference type="NCBI Taxonomy" id="1768010"/>
    <lineage>
        <taxon>Bacteria</taxon>
        <taxon>Bacillati</taxon>
        <taxon>Actinomycetota</taxon>
        <taxon>Actinomycetes</taxon>
        <taxon>Pseudonocardiales</taxon>
        <taxon>Pseudonocardiaceae</taxon>
    </lineage>
</organism>
<protein>
    <recommendedName>
        <fullName evidence="5">Secreted protein</fullName>
    </recommendedName>
</protein>